<evidence type="ECO:0000313" key="1">
    <source>
        <dbReference type="EMBL" id="GAA3530710.1"/>
    </source>
</evidence>
<gene>
    <name evidence="1" type="ORF">GCM10022419_007160</name>
</gene>
<evidence type="ECO:0000313" key="2">
    <source>
        <dbReference type="Proteomes" id="UP001500630"/>
    </source>
</evidence>
<organism evidence="1 2">
    <name type="scientific">Nonomuraea rosea</name>
    <dbReference type="NCBI Taxonomy" id="638574"/>
    <lineage>
        <taxon>Bacteria</taxon>
        <taxon>Bacillati</taxon>
        <taxon>Actinomycetota</taxon>
        <taxon>Actinomycetes</taxon>
        <taxon>Streptosporangiales</taxon>
        <taxon>Streptosporangiaceae</taxon>
        <taxon>Nonomuraea</taxon>
    </lineage>
</organism>
<dbReference type="EMBL" id="BAABDQ010000001">
    <property type="protein sequence ID" value="GAA3530710.1"/>
    <property type="molecule type" value="Genomic_DNA"/>
</dbReference>
<comment type="caution">
    <text evidence="1">The sequence shown here is derived from an EMBL/GenBank/DDBJ whole genome shotgun (WGS) entry which is preliminary data.</text>
</comment>
<protein>
    <submittedName>
        <fullName evidence="1">Uncharacterized protein</fullName>
    </submittedName>
</protein>
<reference evidence="2" key="1">
    <citation type="journal article" date="2019" name="Int. J. Syst. Evol. Microbiol.">
        <title>The Global Catalogue of Microorganisms (GCM) 10K type strain sequencing project: providing services to taxonomists for standard genome sequencing and annotation.</title>
        <authorList>
            <consortium name="The Broad Institute Genomics Platform"/>
            <consortium name="The Broad Institute Genome Sequencing Center for Infectious Disease"/>
            <person name="Wu L."/>
            <person name="Ma J."/>
        </authorList>
    </citation>
    <scope>NUCLEOTIDE SEQUENCE [LARGE SCALE GENOMIC DNA]</scope>
    <source>
        <strain evidence="2">JCM 17326</strain>
    </source>
</reference>
<name>A0ABP6VBZ2_9ACTN</name>
<dbReference type="Proteomes" id="UP001500630">
    <property type="component" value="Unassembled WGS sequence"/>
</dbReference>
<sequence>MPSPLQGPVMLDRVGLVIEIDGAFYRISKPGFEMLIPRWEGYSPETADEADATITLSDGTCRYATFMTLGVVRKIMDRWQDTGECRNGQYFWCSDLVVIREPGFDSMIVAVQDMIATGEIENACGVLPPLDEEDVDQ</sequence>
<keyword evidence="2" id="KW-1185">Reference proteome</keyword>
<accession>A0ABP6VBZ2</accession>
<proteinExistence type="predicted"/>